<dbReference type="InterPro" id="IPR011335">
    <property type="entry name" value="Restrct_endonuc-II-like"/>
</dbReference>
<dbReference type="InterPro" id="IPR047216">
    <property type="entry name" value="Endonuclease_DUF559_bact"/>
</dbReference>
<protein>
    <submittedName>
        <fullName evidence="2">Endonuclease domain-containing protein</fullName>
    </submittedName>
</protein>
<keyword evidence="2" id="KW-0540">Nuclease</keyword>
<dbReference type="Gene3D" id="3.40.960.10">
    <property type="entry name" value="VSR Endonuclease"/>
    <property type="match status" value="1"/>
</dbReference>
<evidence type="ECO:0000313" key="2">
    <source>
        <dbReference type="EMBL" id="UOR03564.1"/>
    </source>
</evidence>
<proteinExistence type="predicted"/>
<name>A0A8T9SRB8_9BACT</name>
<gene>
    <name evidence="2" type="ORF">MUN82_11460</name>
</gene>
<keyword evidence="2" id="KW-0255">Endonuclease</keyword>
<dbReference type="GO" id="GO:0004519">
    <property type="term" value="F:endonuclease activity"/>
    <property type="evidence" value="ECO:0007669"/>
    <property type="project" value="UniProtKB-KW"/>
</dbReference>
<keyword evidence="2" id="KW-0378">Hydrolase</keyword>
<dbReference type="Proteomes" id="UP000829925">
    <property type="component" value="Chromosome"/>
</dbReference>
<evidence type="ECO:0000259" key="1">
    <source>
        <dbReference type="Pfam" id="PF04480"/>
    </source>
</evidence>
<dbReference type="KEGG" id="haei:MUN82_11460"/>
<dbReference type="SUPFAM" id="SSF52980">
    <property type="entry name" value="Restriction endonuclease-like"/>
    <property type="match status" value="1"/>
</dbReference>
<dbReference type="PANTHER" id="PTHR38590">
    <property type="entry name" value="BLL0828 PROTEIN"/>
    <property type="match status" value="1"/>
</dbReference>
<reference evidence="2 3" key="1">
    <citation type="submission" date="2022-04" db="EMBL/GenBank/DDBJ databases">
        <title>Hymenobacter sp. isolated from the air.</title>
        <authorList>
            <person name="Won M."/>
            <person name="Lee C.-M."/>
            <person name="Woen H.-Y."/>
            <person name="Kwon S.-W."/>
        </authorList>
    </citation>
    <scope>NUCLEOTIDE SEQUENCE [LARGE SCALE GENOMIC DNA]</scope>
    <source>
        <strain evidence="3">5413 J-13</strain>
    </source>
</reference>
<dbReference type="AlphaFoldDB" id="A0A8T9SRB8"/>
<keyword evidence="3" id="KW-1185">Reference proteome</keyword>
<organism evidence="2 3">
    <name type="scientific">Hymenobacter aerilatus</name>
    <dbReference type="NCBI Taxonomy" id="2932251"/>
    <lineage>
        <taxon>Bacteria</taxon>
        <taxon>Pseudomonadati</taxon>
        <taxon>Bacteroidota</taxon>
        <taxon>Cytophagia</taxon>
        <taxon>Cytophagales</taxon>
        <taxon>Hymenobacteraceae</taxon>
        <taxon>Hymenobacter</taxon>
    </lineage>
</organism>
<dbReference type="InterPro" id="IPR007569">
    <property type="entry name" value="DUF559"/>
</dbReference>
<dbReference type="RefSeq" id="WP_245090317.1">
    <property type="nucleotide sequence ID" value="NZ_CP095053.1"/>
</dbReference>
<dbReference type="EMBL" id="CP095053">
    <property type="protein sequence ID" value="UOR03564.1"/>
    <property type="molecule type" value="Genomic_DNA"/>
</dbReference>
<dbReference type="Pfam" id="PF04480">
    <property type="entry name" value="DUF559"/>
    <property type="match status" value="1"/>
</dbReference>
<accession>A0A8T9SRB8</accession>
<evidence type="ECO:0000313" key="3">
    <source>
        <dbReference type="Proteomes" id="UP000829925"/>
    </source>
</evidence>
<dbReference type="CDD" id="cd01038">
    <property type="entry name" value="Endonuclease_DUF559"/>
    <property type="match status" value="1"/>
</dbReference>
<dbReference type="PANTHER" id="PTHR38590:SF1">
    <property type="entry name" value="BLL0828 PROTEIN"/>
    <property type="match status" value="1"/>
</dbReference>
<sequence length="128" mass="14927">MYTTDADRWKKTLKDYARTNRQQPTEAEDHLWQELRNYKLGARFRRQHAIQQFIVDFVCLEAWLIIEVDGSVHADASQAEYDGGRTHELQEAGFLVVRFSNEEVLHNTTQVLQTIIKHLNTLLPTTEG</sequence>
<feature type="domain" description="DUF559" evidence="1">
    <location>
        <begin position="12"/>
        <end position="119"/>
    </location>
</feature>